<feature type="compositionally biased region" description="Basic residues" evidence="1">
    <location>
        <begin position="48"/>
        <end position="63"/>
    </location>
</feature>
<evidence type="ECO:0000256" key="1">
    <source>
        <dbReference type="SAM" id="MobiDB-lite"/>
    </source>
</evidence>
<evidence type="ECO:0000313" key="2">
    <source>
        <dbReference type="EMBL" id="GLL02863.1"/>
    </source>
</evidence>
<reference evidence="2" key="1">
    <citation type="journal article" date="2014" name="Int. J. Syst. Evol. Microbiol.">
        <title>Complete genome sequence of Corynebacterium casei LMG S-19264T (=DSM 44701T), isolated from a smear-ripened cheese.</title>
        <authorList>
            <consortium name="US DOE Joint Genome Institute (JGI-PGF)"/>
            <person name="Walter F."/>
            <person name="Albersmeier A."/>
            <person name="Kalinowski J."/>
            <person name="Ruckert C."/>
        </authorList>
    </citation>
    <scope>NUCLEOTIDE SEQUENCE</scope>
    <source>
        <strain evidence="2">VKM Ac-1321</strain>
    </source>
</reference>
<dbReference type="Proteomes" id="UP001143480">
    <property type="component" value="Unassembled WGS sequence"/>
</dbReference>
<accession>A0A9W6NN51</accession>
<feature type="compositionally biased region" description="Low complexity" evidence="1">
    <location>
        <begin position="64"/>
        <end position="73"/>
    </location>
</feature>
<dbReference type="EMBL" id="BSFP01000027">
    <property type="protein sequence ID" value="GLL02863.1"/>
    <property type="molecule type" value="Genomic_DNA"/>
</dbReference>
<organism evidence="2 3">
    <name type="scientific">Dactylosporangium matsuzakiense</name>
    <dbReference type="NCBI Taxonomy" id="53360"/>
    <lineage>
        <taxon>Bacteria</taxon>
        <taxon>Bacillati</taxon>
        <taxon>Actinomycetota</taxon>
        <taxon>Actinomycetes</taxon>
        <taxon>Micromonosporales</taxon>
        <taxon>Micromonosporaceae</taxon>
        <taxon>Dactylosporangium</taxon>
    </lineage>
</organism>
<proteinExistence type="predicted"/>
<keyword evidence="3" id="KW-1185">Reference proteome</keyword>
<gene>
    <name evidence="2" type="ORF">GCM10017581_046050</name>
</gene>
<name>A0A9W6NN51_9ACTN</name>
<sequence length="73" mass="7786">MHASVGRAHRAPARQGYATPYHFIAIGSVLCKAGLPGRLGLPGVLRRAKKRGGNGARSRRGVRRTGAGRVRWG</sequence>
<dbReference type="AlphaFoldDB" id="A0A9W6NN51"/>
<protein>
    <submittedName>
        <fullName evidence="2">Uncharacterized protein</fullName>
    </submittedName>
</protein>
<evidence type="ECO:0000313" key="3">
    <source>
        <dbReference type="Proteomes" id="UP001143480"/>
    </source>
</evidence>
<feature type="region of interest" description="Disordered" evidence="1">
    <location>
        <begin position="48"/>
        <end position="73"/>
    </location>
</feature>
<reference evidence="2" key="2">
    <citation type="submission" date="2023-01" db="EMBL/GenBank/DDBJ databases">
        <authorList>
            <person name="Sun Q."/>
            <person name="Evtushenko L."/>
        </authorList>
    </citation>
    <scope>NUCLEOTIDE SEQUENCE</scope>
    <source>
        <strain evidence="2">VKM Ac-1321</strain>
    </source>
</reference>
<comment type="caution">
    <text evidence="2">The sequence shown here is derived from an EMBL/GenBank/DDBJ whole genome shotgun (WGS) entry which is preliminary data.</text>
</comment>